<evidence type="ECO:0000256" key="4">
    <source>
        <dbReference type="ARBA" id="ARBA00013028"/>
    </source>
</evidence>
<dbReference type="InterPro" id="IPR001926">
    <property type="entry name" value="TrpB-like_PALP"/>
</dbReference>
<dbReference type="InterPro" id="IPR029144">
    <property type="entry name" value="Thr_synth_N"/>
</dbReference>
<gene>
    <name evidence="14" type="ORF">GCM10011506_29610</name>
</gene>
<dbReference type="PANTHER" id="PTHR42690:SF1">
    <property type="entry name" value="THREONINE SYNTHASE-LIKE 2"/>
    <property type="match status" value="1"/>
</dbReference>
<evidence type="ECO:0000256" key="6">
    <source>
        <dbReference type="ARBA" id="ARBA00022605"/>
    </source>
</evidence>
<dbReference type="NCBIfam" id="TIGR00260">
    <property type="entry name" value="thrC"/>
    <property type="match status" value="1"/>
</dbReference>
<evidence type="ECO:0000256" key="2">
    <source>
        <dbReference type="ARBA" id="ARBA00004979"/>
    </source>
</evidence>
<evidence type="ECO:0000256" key="11">
    <source>
        <dbReference type="NCBIfam" id="TIGR00260"/>
    </source>
</evidence>
<dbReference type="Proteomes" id="UP000636010">
    <property type="component" value="Unassembled WGS sequence"/>
</dbReference>
<dbReference type="InterPro" id="IPR000634">
    <property type="entry name" value="Ser/Thr_deHydtase_PyrdxlP-BS"/>
</dbReference>
<evidence type="ECO:0000259" key="12">
    <source>
        <dbReference type="Pfam" id="PF00291"/>
    </source>
</evidence>
<keyword evidence="6" id="KW-0028">Amino-acid biosynthesis</keyword>
<name>A0ABQ1MKG4_9BACT</name>
<dbReference type="Pfam" id="PF00291">
    <property type="entry name" value="PALP"/>
    <property type="match status" value="1"/>
</dbReference>
<evidence type="ECO:0000259" key="13">
    <source>
        <dbReference type="Pfam" id="PF14821"/>
    </source>
</evidence>
<evidence type="ECO:0000256" key="9">
    <source>
        <dbReference type="ARBA" id="ARBA00023239"/>
    </source>
</evidence>
<reference evidence="15" key="1">
    <citation type="journal article" date="2019" name="Int. J. Syst. Evol. Microbiol.">
        <title>The Global Catalogue of Microorganisms (GCM) 10K type strain sequencing project: providing services to taxonomists for standard genome sequencing and annotation.</title>
        <authorList>
            <consortium name="The Broad Institute Genomics Platform"/>
            <consortium name="The Broad Institute Genome Sequencing Center for Infectious Disease"/>
            <person name="Wu L."/>
            <person name="Ma J."/>
        </authorList>
    </citation>
    <scope>NUCLEOTIDE SEQUENCE [LARGE SCALE GENOMIC DNA]</scope>
    <source>
        <strain evidence="15">CGMCC 1.10832</strain>
    </source>
</reference>
<dbReference type="EC" id="4.2.3.1" evidence="4 11"/>
<dbReference type="SUPFAM" id="SSF53686">
    <property type="entry name" value="Tryptophan synthase beta subunit-like PLP-dependent enzymes"/>
    <property type="match status" value="1"/>
</dbReference>
<evidence type="ECO:0000256" key="5">
    <source>
        <dbReference type="ARBA" id="ARBA00018679"/>
    </source>
</evidence>
<dbReference type="RefSeq" id="WP_188464832.1">
    <property type="nucleotide sequence ID" value="NZ_BAABHU010000009.1"/>
</dbReference>
<evidence type="ECO:0000256" key="3">
    <source>
        <dbReference type="ARBA" id="ARBA00005517"/>
    </source>
</evidence>
<evidence type="ECO:0000256" key="10">
    <source>
        <dbReference type="ARBA" id="ARBA00049144"/>
    </source>
</evidence>
<dbReference type="Pfam" id="PF14821">
    <property type="entry name" value="Thr_synth_N"/>
    <property type="match status" value="1"/>
</dbReference>
<comment type="similarity">
    <text evidence="3">Belongs to the threonine synthase family.</text>
</comment>
<dbReference type="InterPro" id="IPR004450">
    <property type="entry name" value="Thr_synthase-like"/>
</dbReference>
<dbReference type="Gene3D" id="3.90.1380.10">
    <property type="entry name" value="Threonine synthase, N-terminal domain"/>
    <property type="match status" value="1"/>
</dbReference>
<comment type="cofactor">
    <cofactor evidence="1">
        <name>pyridoxal 5'-phosphate</name>
        <dbReference type="ChEBI" id="CHEBI:597326"/>
    </cofactor>
</comment>
<comment type="catalytic activity">
    <reaction evidence="10">
        <text>O-phospho-L-homoserine + H2O = L-threonine + phosphate</text>
        <dbReference type="Rhea" id="RHEA:10840"/>
        <dbReference type="ChEBI" id="CHEBI:15377"/>
        <dbReference type="ChEBI" id="CHEBI:43474"/>
        <dbReference type="ChEBI" id="CHEBI:57590"/>
        <dbReference type="ChEBI" id="CHEBI:57926"/>
        <dbReference type="EC" id="4.2.3.1"/>
    </reaction>
</comment>
<evidence type="ECO:0000256" key="7">
    <source>
        <dbReference type="ARBA" id="ARBA00022697"/>
    </source>
</evidence>
<dbReference type="PROSITE" id="PS00165">
    <property type="entry name" value="DEHYDRATASE_SER_THR"/>
    <property type="match status" value="1"/>
</dbReference>
<dbReference type="EMBL" id="BMEC01000009">
    <property type="protein sequence ID" value="GGC42133.1"/>
    <property type="molecule type" value="Genomic_DNA"/>
</dbReference>
<sequence length="433" mass="48544">MHYYSTLNKNNKVGFREAVIEGLPGDNGLFMPSEISKLPSEFIQNLPDLPLQEIGFQVLNPFVNKEIPETTLRNIINKTLSFDFPLVEIDNNTFALELYHGPSYAFKDVGAKFLAQCLDYFYRDADEKCTILVATSGDTGGAVAAAFSETENIEVIILYPSGKVSDLQEKQLTTYEKNVTALEIAGDFDDCQRLVKSAFLDEELRKKIQISSANSINIARFLPQAIYYFVPFQIFGEEQSIAFSVPSGNYGNLTAGLIAQKMGLPISSFIASANRNDAVPRYLFSGNYEPKPTIPTISNAMDVGAPSNFQRMLDLYDKGHDKMKKAIKGYSFTDEQTLQIMQNVYKEFDYLLDPHGAVAYGGLKEYLKTANKNEIGVLLETAHPCKFMETVKKVSKEDIYPDSASQFLNKEKKSIKMTADYNDFRSLLLKKSN</sequence>
<keyword evidence="15" id="KW-1185">Reference proteome</keyword>
<evidence type="ECO:0000313" key="15">
    <source>
        <dbReference type="Proteomes" id="UP000636010"/>
    </source>
</evidence>
<protein>
    <recommendedName>
        <fullName evidence="5 11">Threonine synthase</fullName>
        <ecNumber evidence="4 11">4.2.3.1</ecNumber>
    </recommendedName>
</protein>
<evidence type="ECO:0000256" key="8">
    <source>
        <dbReference type="ARBA" id="ARBA00022898"/>
    </source>
</evidence>
<keyword evidence="9" id="KW-0456">Lyase</keyword>
<evidence type="ECO:0000313" key="14">
    <source>
        <dbReference type="EMBL" id="GGC42133.1"/>
    </source>
</evidence>
<dbReference type="InterPro" id="IPR036052">
    <property type="entry name" value="TrpB-like_PALP_sf"/>
</dbReference>
<dbReference type="PANTHER" id="PTHR42690">
    <property type="entry name" value="THREONINE SYNTHASE FAMILY MEMBER"/>
    <property type="match status" value="1"/>
</dbReference>
<comment type="pathway">
    <text evidence="2">Amino-acid biosynthesis; L-threonine biosynthesis; L-threonine from L-aspartate: step 5/5.</text>
</comment>
<comment type="caution">
    <text evidence="14">The sequence shown here is derived from an EMBL/GenBank/DDBJ whole genome shotgun (WGS) entry which is preliminary data.</text>
</comment>
<feature type="domain" description="Tryptophan synthase beta chain-like PALP" evidence="12">
    <location>
        <begin position="97"/>
        <end position="368"/>
    </location>
</feature>
<keyword evidence="8" id="KW-0663">Pyridoxal phosphate</keyword>
<dbReference type="InterPro" id="IPR051166">
    <property type="entry name" value="Threonine_Synthase"/>
</dbReference>
<evidence type="ECO:0000256" key="1">
    <source>
        <dbReference type="ARBA" id="ARBA00001933"/>
    </source>
</evidence>
<dbReference type="Gene3D" id="3.40.50.1100">
    <property type="match status" value="2"/>
</dbReference>
<proteinExistence type="inferred from homology"/>
<dbReference type="InterPro" id="IPR037158">
    <property type="entry name" value="Thr_synth_N_sf"/>
</dbReference>
<feature type="domain" description="Threonine synthase N-terminal" evidence="13">
    <location>
        <begin position="2"/>
        <end position="79"/>
    </location>
</feature>
<keyword evidence="7" id="KW-0791">Threonine biosynthesis</keyword>
<organism evidence="14 15">
    <name type="scientific">Marivirga lumbricoides</name>
    <dbReference type="NCBI Taxonomy" id="1046115"/>
    <lineage>
        <taxon>Bacteria</taxon>
        <taxon>Pseudomonadati</taxon>
        <taxon>Bacteroidota</taxon>
        <taxon>Cytophagia</taxon>
        <taxon>Cytophagales</taxon>
        <taxon>Marivirgaceae</taxon>
        <taxon>Marivirga</taxon>
    </lineage>
</organism>
<accession>A0ABQ1MKG4</accession>